<accession>A6TM55</accession>
<evidence type="ECO:0000313" key="2">
    <source>
        <dbReference type="Proteomes" id="UP000001572"/>
    </source>
</evidence>
<dbReference type="HOGENOM" id="CLU_3076044_0_0_9"/>
<sequence length="52" mass="6005">MVKYTYLVKIDKKKLVVTIIHKIEATNEEQIINMEIKVIRCSRNIIASSNAT</sequence>
<gene>
    <name evidence="1" type="ordered locus">Amet_1061</name>
</gene>
<dbReference type="Proteomes" id="UP000001572">
    <property type="component" value="Chromosome"/>
</dbReference>
<proteinExistence type="predicted"/>
<reference evidence="2" key="1">
    <citation type="journal article" date="2016" name="Genome Announc.">
        <title>Complete genome sequence of Alkaliphilus metalliredigens strain QYMF, an alkaliphilic and metal-reducing bacterium isolated from borax-contaminated leachate ponds.</title>
        <authorList>
            <person name="Hwang C."/>
            <person name="Copeland A."/>
            <person name="Lucas S."/>
            <person name="Lapidus A."/>
            <person name="Barry K."/>
            <person name="Detter J.C."/>
            <person name="Glavina Del Rio T."/>
            <person name="Hammon N."/>
            <person name="Israni S."/>
            <person name="Dalin E."/>
            <person name="Tice H."/>
            <person name="Pitluck S."/>
            <person name="Chertkov O."/>
            <person name="Brettin T."/>
            <person name="Bruce D."/>
            <person name="Han C."/>
            <person name="Schmutz J."/>
            <person name="Larimer F."/>
            <person name="Land M.L."/>
            <person name="Hauser L."/>
            <person name="Kyrpides N."/>
            <person name="Mikhailova N."/>
            <person name="Ye Q."/>
            <person name="Zhou J."/>
            <person name="Richardson P."/>
            <person name="Fields M.W."/>
        </authorList>
    </citation>
    <scope>NUCLEOTIDE SEQUENCE [LARGE SCALE GENOMIC DNA]</scope>
    <source>
        <strain evidence="2">QYMF</strain>
    </source>
</reference>
<evidence type="ECO:0000313" key="1">
    <source>
        <dbReference type="EMBL" id="ABR47273.1"/>
    </source>
</evidence>
<dbReference type="RefSeq" id="WP_012062315.1">
    <property type="nucleotide sequence ID" value="NC_009633.1"/>
</dbReference>
<dbReference type="EMBL" id="CP000724">
    <property type="protein sequence ID" value="ABR47273.1"/>
    <property type="molecule type" value="Genomic_DNA"/>
</dbReference>
<organism evidence="1 2">
    <name type="scientific">Alkaliphilus metalliredigens (strain QYMF)</name>
    <dbReference type="NCBI Taxonomy" id="293826"/>
    <lineage>
        <taxon>Bacteria</taxon>
        <taxon>Bacillati</taxon>
        <taxon>Bacillota</taxon>
        <taxon>Clostridia</taxon>
        <taxon>Peptostreptococcales</taxon>
        <taxon>Natronincolaceae</taxon>
        <taxon>Alkaliphilus</taxon>
    </lineage>
</organism>
<keyword evidence="2" id="KW-1185">Reference proteome</keyword>
<dbReference type="STRING" id="293826.Amet_1061"/>
<dbReference type="KEGG" id="amt:Amet_1061"/>
<protein>
    <submittedName>
        <fullName evidence="1">Uncharacterized protein</fullName>
    </submittedName>
</protein>
<dbReference type="AlphaFoldDB" id="A6TM55"/>
<name>A6TM55_ALKMQ</name>